<reference evidence="3" key="1">
    <citation type="journal article" date="2019" name="Int. J. Syst. Evol. Microbiol.">
        <title>The Global Catalogue of Microorganisms (GCM) 10K type strain sequencing project: providing services to taxonomists for standard genome sequencing and annotation.</title>
        <authorList>
            <consortium name="The Broad Institute Genomics Platform"/>
            <consortium name="The Broad Institute Genome Sequencing Center for Infectious Disease"/>
            <person name="Wu L."/>
            <person name="Ma J."/>
        </authorList>
    </citation>
    <scope>NUCLEOTIDE SEQUENCE [LARGE SCALE GENOMIC DNA]</scope>
    <source>
        <strain evidence="3">YJ-61-S</strain>
    </source>
</reference>
<feature type="transmembrane region" description="Helical" evidence="1">
    <location>
        <begin position="80"/>
        <end position="98"/>
    </location>
</feature>
<dbReference type="EMBL" id="JBHSFV010000016">
    <property type="protein sequence ID" value="MFC4636237.1"/>
    <property type="molecule type" value="Genomic_DNA"/>
</dbReference>
<keyword evidence="1" id="KW-0472">Membrane</keyword>
<evidence type="ECO:0000313" key="2">
    <source>
        <dbReference type="EMBL" id="MFC4636237.1"/>
    </source>
</evidence>
<proteinExistence type="predicted"/>
<keyword evidence="1" id="KW-0812">Transmembrane</keyword>
<protein>
    <submittedName>
        <fullName evidence="2">Uncharacterized protein</fullName>
    </submittedName>
</protein>
<evidence type="ECO:0000313" key="3">
    <source>
        <dbReference type="Proteomes" id="UP001596043"/>
    </source>
</evidence>
<organism evidence="2 3">
    <name type="scientific">Dokdonia ponticola</name>
    <dbReference type="NCBI Taxonomy" id="2041041"/>
    <lineage>
        <taxon>Bacteria</taxon>
        <taxon>Pseudomonadati</taxon>
        <taxon>Bacteroidota</taxon>
        <taxon>Flavobacteriia</taxon>
        <taxon>Flavobacteriales</taxon>
        <taxon>Flavobacteriaceae</taxon>
        <taxon>Dokdonia</taxon>
    </lineage>
</organism>
<gene>
    <name evidence="2" type="ORF">ACFO3O_20185</name>
</gene>
<feature type="transmembrane region" description="Helical" evidence="1">
    <location>
        <begin position="57"/>
        <end position="74"/>
    </location>
</feature>
<dbReference type="Proteomes" id="UP001596043">
    <property type="component" value="Unassembled WGS sequence"/>
</dbReference>
<keyword evidence="3" id="KW-1185">Reference proteome</keyword>
<evidence type="ECO:0000256" key="1">
    <source>
        <dbReference type="SAM" id="Phobius"/>
    </source>
</evidence>
<comment type="caution">
    <text evidence="2">The sequence shown here is derived from an EMBL/GenBank/DDBJ whole genome shotgun (WGS) entry which is preliminary data.</text>
</comment>
<accession>A0ABV9I299</accession>
<name>A0ABV9I299_9FLAO</name>
<sequence length="113" mass="12709">MKLLYNINKVIIGINLILIVIPFFALLFMTITGIVQVISYLVVLTMWKRTDPSTRKYLSMYPFLVGLSLGILYIGTDTSYAIAMCIAAILAIGFLFILKKQKDLPSKITTDEL</sequence>
<feature type="transmembrane region" description="Helical" evidence="1">
    <location>
        <begin position="12"/>
        <end position="45"/>
    </location>
</feature>
<dbReference type="RefSeq" id="WP_379982239.1">
    <property type="nucleotide sequence ID" value="NZ_JBHSFV010000016.1"/>
</dbReference>
<keyword evidence="1" id="KW-1133">Transmembrane helix</keyword>